<feature type="non-terminal residue" evidence="1">
    <location>
        <position position="1"/>
    </location>
</feature>
<evidence type="ECO:0000313" key="1">
    <source>
        <dbReference type="EMBL" id="MCI54276.1"/>
    </source>
</evidence>
<dbReference type="EMBL" id="LXQA010476736">
    <property type="protein sequence ID" value="MCI54276.1"/>
    <property type="molecule type" value="Genomic_DNA"/>
</dbReference>
<protein>
    <submittedName>
        <fullName evidence="1">Uncharacterized protein</fullName>
    </submittedName>
</protein>
<evidence type="ECO:0000313" key="2">
    <source>
        <dbReference type="Proteomes" id="UP000265520"/>
    </source>
</evidence>
<comment type="caution">
    <text evidence="1">The sequence shown here is derived from an EMBL/GenBank/DDBJ whole genome shotgun (WGS) entry which is preliminary data.</text>
</comment>
<keyword evidence="2" id="KW-1185">Reference proteome</keyword>
<name>A0A392T293_9FABA</name>
<dbReference type="AlphaFoldDB" id="A0A392T293"/>
<sequence>NTHDGPPATFTVAHGGAPTRIGGSPAILKVVCGGAPMVGCGSRWTSDGD</sequence>
<proteinExistence type="predicted"/>
<dbReference type="Proteomes" id="UP000265520">
    <property type="component" value="Unassembled WGS sequence"/>
</dbReference>
<organism evidence="1 2">
    <name type="scientific">Trifolium medium</name>
    <dbReference type="NCBI Taxonomy" id="97028"/>
    <lineage>
        <taxon>Eukaryota</taxon>
        <taxon>Viridiplantae</taxon>
        <taxon>Streptophyta</taxon>
        <taxon>Embryophyta</taxon>
        <taxon>Tracheophyta</taxon>
        <taxon>Spermatophyta</taxon>
        <taxon>Magnoliopsida</taxon>
        <taxon>eudicotyledons</taxon>
        <taxon>Gunneridae</taxon>
        <taxon>Pentapetalae</taxon>
        <taxon>rosids</taxon>
        <taxon>fabids</taxon>
        <taxon>Fabales</taxon>
        <taxon>Fabaceae</taxon>
        <taxon>Papilionoideae</taxon>
        <taxon>50 kb inversion clade</taxon>
        <taxon>NPAAA clade</taxon>
        <taxon>Hologalegina</taxon>
        <taxon>IRL clade</taxon>
        <taxon>Trifolieae</taxon>
        <taxon>Trifolium</taxon>
    </lineage>
</organism>
<reference evidence="1 2" key="1">
    <citation type="journal article" date="2018" name="Front. Plant Sci.">
        <title>Red Clover (Trifolium pratense) and Zigzag Clover (T. medium) - A Picture of Genomic Similarities and Differences.</title>
        <authorList>
            <person name="Dluhosova J."/>
            <person name="Istvanek J."/>
            <person name="Nedelnik J."/>
            <person name="Repkova J."/>
        </authorList>
    </citation>
    <scope>NUCLEOTIDE SEQUENCE [LARGE SCALE GENOMIC DNA]</scope>
    <source>
        <strain evidence="2">cv. 10/8</strain>
        <tissue evidence="1">Leaf</tissue>
    </source>
</reference>
<accession>A0A392T293</accession>